<dbReference type="InterPro" id="IPR036388">
    <property type="entry name" value="WH-like_DNA-bd_sf"/>
</dbReference>
<accession>A0A839XFX7</accession>
<organism evidence="5 6">
    <name type="scientific">Prauserella sediminis</name>
    <dbReference type="NCBI Taxonomy" id="577680"/>
    <lineage>
        <taxon>Bacteria</taxon>
        <taxon>Bacillati</taxon>
        <taxon>Actinomycetota</taxon>
        <taxon>Actinomycetes</taxon>
        <taxon>Pseudonocardiales</taxon>
        <taxon>Pseudonocardiaceae</taxon>
        <taxon>Prauserella</taxon>
        <taxon>Prauserella salsuginis group</taxon>
    </lineage>
</organism>
<protein>
    <submittedName>
        <fullName evidence="5">DNA-binding MarR family transcriptional regulator</fullName>
    </submittedName>
</protein>
<dbReference type="GO" id="GO:0003700">
    <property type="term" value="F:DNA-binding transcription factor activity"/>
    <property type="evidence" value="ECO:0007669"/>
    <property type="project" value="InterPro"/>
</dbReference>
<dbReference type="InterPro" id="IPR000835">
    <property type="entry name" value="HTH_MarR-typ"/>
</dbReference>
<reference evidence="5 6" key="1">
    <citation type="submission" date="2020-08" db="EMBL/GenBank/DDBJ databases">
        <title>Sequencing the genomes of 1000 actinobacteria strains.</title>
        <authorList>
            <person name="Klenk H.-P."/>
        </authorList>
    </citation>
    <scope>NUCLEOTIDE SEQUENCE [LARGE SCALE GENOMIC DNA]</scope>
    <source>
        <strain evidence="5 6">DSM 45267</strain>
    </source>
</reference>
<feature type="domain" description="HTH marR-type" evidence="4">
    <location>
        <begin position="11"/>
        <end position="147"/>
    </location>
</feature>
<keyword evidence="1" id="KW-0805">Transcription regulation</keyword>
<dbReference type="GO" id="GO:0003677">
    <property type="term" value="F:DNA binding"/>
    <property type="evidence" value="ECO:0007669"/>
    <property type="project" value="UniProtKB-KW"/>
</dbReference>
<dbReference type="PANTHER" id="PTHR33164">
    <property type="entry name" value="TRANSCRIPTIONAL REGULATOR, MARR FAMILY"/>
    <property type="match status" value="1"/>
</dbReference>
<evidence type="ECO:0000259" key="4">
    <source>
        <dbReference type="PROSITE" id="PS50995"/>
    </source>
</evidence>
<evidence type="ECO:0000313" key="5">
    <source>
        <dbReference type="EMBL" id="MBB3661661.1"/>
    </source>
</evidence>
<dbReference type="Proteomes" id="UP000564573">
    <property type="component" value="Unassembled WGS sequence"/>
</dbReference>
<evidence type="ECO:0000256" key="2">
    <source>
        <dbReference type="ARBA" id="ARBA00023125"/>
    </source>
</evidence>
<dbReference type="SUPFAM" id="SSF46785">
    <property type="entry name" value="Winged helix' DNA-binding domain"/>
    <property type="match status" value="1"/>
</dbReference>
<keyword evidence="3" id="KW-0804">Transcription</keyword>
<evidence type="ECO:0000256" key="3">
    <source>
        <dbReference type="ARBA" id="ARBA00023163"/>
    </source>
</evidence>
<dbReference type="Gene3D" id="1.10.10.10">
    <property type="entry name" value="Winged helix-like DNA-binding domain superfamily/Winged helix DNA-binding domain"/>
    <property type="match status" value="1"/>
</dbReference>
<keyword evidence="2 5" id="KW-0238">DNA-binding</keyword>
<dbReference type="PANTHER" id="PTHR33164:SF43">
    <property type="entry name" value="HTH-TYPE TRANSCRIPTIONAL REPRESSOR YETL"/>
    <property type="match status" value="1"/>
</dbReference>
<name>A0A839XFX7_9PSEU</name>
<evidence type="ECO:0000313" key="6">
    <source>
        <dbReference type="Proteomes" id="UP000564573"/>
    </source>
</evidence>
<proteinExistence type="predicted"/>
<dbReference type="InterPro" id="IPR036390">
    <property type="entry name" value="WH_DNA-bd_sf"/>
</dbReference>
<dbReference type="PROSITE" id="PS01117">
    <property type="entry name" value="HTH_MARR_1"/>
    <property type="match status" value="1"/>
</dbReference>
<dbReference type="Pfam" id="PF01047">
    <property type="entry name" value="MarR"/>
    <property type="match status" value="1"/>
</dbReference>
<dbReference type="PROSITE" id="PS50995">
    <property type="entry name" value="HTH_MARR_2"/>
    <property type="match status" value="1"/>
</dbReference>
<dbReference type="GO" id="GO:0006950">
    <property type="term" value="P:response to stress"/>
    <property type="evidence" value="ECO:0007669"/>
    <property type="project" value="TreeGrafter"/>
</dbReference>
<evidence type="ECO:0000256" key="1">
    <source>
        <dbReference type="ARBA" id="ARBA00023015"/>
    </source>
</evidence>
<dbReference type="PRINTS" id="PR00598">
    <property type="entry name" value="HTHMARR"/>
</dbReference>
<sequence length="162" mass="17727">MSRSTEEDPARAEALRAVADAGRHQSTAMILFHTNLSRRVGLGTTEEKVLELVRRHGHPSVGELAEHTGMAKNSISDVLDRLESKGYITREPHPSDGRKVAIVATEEGAARIGQLFVGLMTRLGQLQAEYTTKDLALIAEYQRRAAEIQADEARALAAEEPD</sequence>
<dbReference type="SMART" id="SM00347">
    <property type="entry name" value="HTH_MARR"/>
    <property type="match status" value="1"/>
</dbReference>
<dbReference type="EMBL" id="JACIBS010000001">
    <property type="protein sequence ID" value="MBB3661661.1"/>
    <property type="molecule type" value="Genomic_DNA"/>
</dbReference>
<gene>
    <name evidence="5" type="ORF">FB384_000565</name>
</gene>
<dbReference type="AlphaFoldDB" id="A0A839XFX7"/>
<dbReference type="InterPro" id="IPR023187">
    <property type="entry name" value="Tscrpt_reg_MarR-type_CS"/>
</dbReference>
<keyword evidence="6" id="KW-1185">Reference proteome</keyword>
<comment type="caution">
    <text evidence="5">The sequence shown here is derived from an EMBL/GenBank/DDBJ whole genome shotgun (WGS) entry which is preliminary data.</text>
</comment>
<dbReference type="RefSeq" id="WP_183778899.1">
    <property type="nucleotide sequence ID" value="NZ_JACIBS010000001.1"/>
</dbReference>
<dbReference type="InterPro" id="IPR039422">
    <property type="entry name" value="MarR/SlyA-like"/>
</dbReference>